<dbReference type="Proteomes" id="UP000248349">
    <property type="component" value="Unassembled WGS sequence"/>
</dbReference>
<organism evidence="1 2">
    <name type="scientific">Aspergillus saccharolyticus JOP 1030-1</name>
    <dbReference type="NCBI Taxonomy" id="1450539"/>
    <lineage>
        <taxon>Eukaryota</taxon>
        <taxon>Fungi</taxon>
        <taxon>Dikarya</taxon>
        <taxon>Ascomycota</taxon>
        <taxon>Pezizomycotina</taxon>
        <taxon>Eurotiomycetes</taxon>
        <taxon>Eurotiomycetidae</taxon>
        <taxon>Eurotiales</taxon>
        <taxon>Aspergillaceae</taxon>
        <taxon>Aspergillus</taxon>
        <taxon>Aspergillus subgen. Circumdati</taxon>
    </lineage>
</organism>
<dbReference type="AlphaFoldDB" id="A0A318ZQU0"/>
<reference evidence="1 2" key="1">
    <citation type="submission" date="2016-12" db="EMBL/GenBank/DDBJ databases">
        <title>The genomes of Aspergillus section Nigri reveals drivers in fungal speciation.</title>
        <authorList>
            <consortium name="DOE Joint Genome Institute"/>
            <person name="Vesth T.C."/>
            <person name="Nybo J."/>
            <person name="Theobald S."/>
            <person name="Brandl J."/>
            <person name="Frisvad J.C."/>
            <person name="Nielsen K.F."/>
            <person name="Lyhne E.K."/>
            <person name="Kogle M.E."/>
            <person name="Kuo A."/>
            <person name="Riley R."/>
            <person name="Clum A."/>
            <person name="Nolan M."/>
            <person name="Lipzen A."/>
            <person name="Salamov A."/>
            <person name="Henrissat B."/>
            <person name="Wiebenga A."/>
            <person name="De Vries R.P."/>
            <person name="Grigoriev I.V."/>
            <person name="Mortensen U.H."/>
            <person name="Andersen M.R."/>
            <person name="Baker S.E."/>
        </authorList>
    </citation>
    <scope>NUCLEOTIDE SEQUENCE [LARGE SCALE GENOMIC DNA]</scope>
    <source>
        <strain evidence="1 2">JOP 1030-1</strain>
    </source>
</reference>
<dbReference type="EMBL" id="KZ821218">
    <property type="protein sequence ID" value="PYH49989.1"/>
    <property type="molecule type" value="Genomic_DNA"/>
</dbReference>
<accession>A0A318ZQU0</accession>
<proteinExistence type="predicted"/>
<dbReference type="GeneID" id="37080669"/>
<dbReference type="OrthoDB" id="416786at2759"/>
<keyword evidence="2" id="KW-1185">Reference proteome</keyword>
<evidence type="ECO:0000313" key="2">
    <source>
        <dbReference type="Proteomes" id="UP000248349"/>
    </source>
</evidence>
<gene>
    <name evidence="1" type="ORF">BP01DRAFT_420083</name>
</gene>
<evidence type="ECO:0000313" key="1">
    <source>
        <dbReference type="EMBL" id="PYH49989.1"/>
    </source>
</evidence>
<protein>
    <submittedName>
        <fullName evidence="1">Uncharacterized protein</fullName>
    </submittedName>
</protein>
<dbReference type="RefSeq" id="XP_025435971.1">
    <property type="nucleotide sequence ID" value="XM_025579440.1"/>
</dbReference>
<name>A0A318ZQU0_9EURO</name>
<dbReference type="STRING" id="1450539.A0A318ZQU0"/>
<sequence length="351" mass="38336">MPCCKSQHYNITQPIRPLSAVSHPKVQSVMPSGFGRMSVFHDRGRQGCLGIEPGDEGDHNGTANEPLSLRQTLVDMSRWGNGEPCQIHSHVPKAGAVALVTPHFGSPPTPKRWVLTEGRSSATGLHQLVQIQLHLLAIFKTQSRKGHGEPYTLEASGYQLDSQATWSSNSNQLGCSKSGKLAASKATIACQFQSILIVQPPLEETPLARENTLPLMKLDETGSWKHNALGERAAHEFCSLSEVTRRGLGGKESGAPSSLFNTCLSAEQPLTDQTGPMDGFFRVLEAVDEAEGRQYDMIVVVTMVLSDWIEAHLMFWDSFCGAARAIDLGQVLAWAVKRIIVLMGWRLVRGT</sequence>